<dbReference type="Proteomes" id="UP000296049">
    <property type="component" value="Unassembled WGS sequence"/>
</dbReference>
<accession>R0KMG4</accession>
<proteinExistence type="predicted"/>
<evidence type="ECO:0000256" key="1">
    <source>
        <dbReference type="SAM" id="MobiDB-lite"/>
    </source>
</evidence>
<organism evidence="2 3">
    <name type="scientific">Anas platyrhynchos</name>
    <name type="common">Mallard</name>
    <name type="synonym">Anas boschas</name>
    <dbReference type="NCBI Taxonomy" id="8839"/>
    <lineage>
        <taxon>Eukaryota</taxon>
        <taxon>Metazoa</taxon>
        <taxon>Chordata</taxon>
        <taxon>Craniata</taxon>
        <taxon>Vertebrata</taxon>
        <taxon>Euteleostomi</taxon>
        <taxon>Archelosauria</taxon>
        <taxon>Archosauria</taxon>
        <taxon>Dinosauria</taxon>
        <taxon>Saurischia</taxon>
        <taxon>Theropoda</taxon>
        <taxon>Coelurosauria</taxon>
        <taxon>Aves</taxon>
        <taxon>Neognathae</taxon>
        <taxon>Galloanserae</taxon>
        <taxon>Anseriformes</taxon>
        <taxon>Anatidae</taxon>
        <taxon>Anatinae</taxon>
        <taxon>Anas</taxon>
    </lineage>
</organism>
<keyword evidence="3" id="KW-1185">Reference proteome</keyword>
<dbReference type="AlphaFoldDB" id="R0KMG4"/>
<sequence length="403" mass="43660">MALAPHRNGCSLGCALEVWGWESCSRAPAALSQATVSTKNRGAVEETRNHPRPASWWIQTFLTGISHRLFPKKAKPGPLTSLQPPPGFVMRFLSSHPRRFSHQSHSSSTQPSKASSVPGLTAPGWTCAQKKGTDEAHFIYGCTRKTSAIKHPKSWHLELQHFSSARRQEPSSRWSLTSAVTTTFWLCSVMLLQIMRCAQCGSCAKDAPGDARRFAAAHLGLAETQPTSPPGAEDAKHQGETSAPAPARRAQLCCLLSKWHAVLSCAAYSASGDLQALNECLQSKYVCNSPTEQGEGKYMGYIKESLEVTAAPTHGTRAAQPNLHRYRDMERQKRYFAQSEKALIQELPNLALTLAEGTGQHTAPTPGTPQGWLRGAQGMQTLPGTGGTPACSCLMCHIGHTLV</sequence>
<feature type="region of interest" description="Disordered" evidence="1">
    <location>
        <begin position="99"/>
        <end position="118"/>
    </location>
</feature>
<dbReference type="EMBL" id="KB744812">
    <property type="protein sequence ID" value="EOA94358.1"/>
    <property type="molecule type" value="Genomic_DNA"/>
</dbReference>
<feature type="compositionally biased region" description="Low complexity" evidence="1">
    <location>
        <begin position="103"/>
        <end position="116"/>
    </location>
</feature>
<protein>
    <submittedName>
        <fullName evidence="2">Uncharacterized protein</fullName>
    </submittedName>
</protein>
<gene>
    <name evidence="2" type="ORF">Anapl_08258</name>
</gene>
<evidence type="ECO:0000313" key="3">
    <source>
        <dbReference type="Proteomes" id="UP000296049"/>
    </source>
</evidence>
<reference evidence="3" key="1">
    <citation type="journal article" date="2013" name="Nat. Genet.">
        <title>The duck genome and transcriptome provide insight into an avian influenza virus reservoir species.</title>
        <authorList>
            <person name="Huang Y."/>
            <person name="Li Y."/>
            <person name="Burt D.W."/>
            <person name="Chen H."/>
            <person name="Zhang Y."/>
            <person name="Qian W."/>
            <person name="Kim H."/>
            <person name="Gan S."/>
            <person name="Zhao Y."/>
            <person name="Li J."/>
            <person name="Yi K."/>
            <person name="Feng H."/>
            <person name="Zhu P."/>
            <person name="Li B."/>
            <person name="Liu Q."/>
            <person name="Fairley S."/>
            <person name="Magor K.E."/>
            <person name="Du Z."/>
            <person name="Hu X."/>
            <person name="Goodman L."/>
            <person name="Tafer H."/>
            <person name="Vignal A."/>
            <person name="Lee T."/>
            <person name="Kim K.W."/>
            <person name="Sheng Z."/>
            <person name="An Y."/>
            <person name="Searle S."/>
            <person name="Herrero J."/>
            <person name="Groenen M.A."/>
            <person name="Crooijmans R.P."/>
            <person name="Faraut T."/>
            <person name="Cai Q."/>
            <person name="Webster R.G."/>
            <person name="Aldridge J.R."/>
            <person name="Warren W.C."/>
            <person name="Bartschat S."/>
            <person name="Kehr S."/>
            <person name="Marz M."/>
            <person name="Stadler P.F."/>
            <person name="Smith J."/>
            <person name="Kraus R.H."/>
            <person name="Zhao Y."/>
            <person name="Ren L."/>
            <person name="Fei J."/>
            <person name="Morisson M."/>
            <person name="Kaiser P."/>
            <person name="Griffin D.K."/>
            <person name="Rao M."/>
            <person name="Pitel F."/>
            <person name="Wang J."/>
            <person name="Li N."/>
        </authorList>
    </citation>
    <scope>NUCLEOTIDE SEQUENCE [LARGE SCALE GENOMIC DNA]</scope>
</reference>
<evidence type="ECO:0000313" key="2">
    <source>
        <dbReference type="EMBL" id="EOA94358.1"/>
    </source>
</evidence>
<name>R0KMG4_ANAPL</name>
<feature type="region of interest" description="Disordered" evidence="1">
    <location>
        <begin position="223"/>
        <end position="242"/>
    </location>
</feature>